<dbReference type="EMBL" id="BMAT01000118">
    <property type="protein sequence ID" value="GFR59925.1"/>
    <property type="molecule type" value="Genomic_DNA"/>
</dbReference>
<organism evidence="2 3">
    <name type="scientific">Elysia marginata</name>
    <dbReference type="NCBI Taxonomy" id="1093978"/>
    <lineage>
        <taxon>Eukaryota</taxon>
        <taxon>Metazoa</taxon>
        <taxon>Spiralia</taxon>
        <taxon>Lophotrochozoa</taxon>
        <taxon>Mollusca</taxon>
        <taxon>Gastropoda</taxon>
        <taxon>Heterobranchia</taxon>
        <taxon>Euthyneura</taxon>
        <taxon>Panpulmonata</taxon>
        <taxon>Sacoglossa</taxon>
        <taxon>Placobranchoidea</taxon>
        <taxon>Plakobranchidae</taxon>
        <taxon>Elysia</taxon>
    </lineage>
</organism>
<proteinExistence type="predicted"/>
<dbReference type="Proteomes" id="UP000762676">
    <property type="component" value="Unassembled WGS sequence"/>
</dbReference>
<accession>A0AAV4EGZ9</accession>
<comment type="caution">
    <text evidence="2">The sequence shown here is derived from an EMBL/GenBank/DDBJ whole genome shotgun (WGS) entry which is preliminary data.</text>
</comment>
<sequence>MTYLTYPLLASGLSELVASANLVILHVNVLYFRSCANSLMGLPLLSRPTVMPRQLLGSSSPVFSSSVCSGQWTSGVQDLLDLLDV</sequence>
<keyword evidence="3" id="KW-1185">Reference proteome</keyword>
<evidence type="ECO:0000313" key="3">
    <source>
        <dbReference type="Proteomes" id="UP000762676"/>
    </source>
</evidence>
<protein>
    <submittedName>
        <fullName evidence="2">Uncharacterized protein</fullName>
    </submittedName>
</protein>
<gene>
    <name evidence="2" type="ORF">ElyMa_000066200</name>
</gene>
<keyword evidence="1" id="KW-0472">Membrane</keyword>
<name>A0AAV4EGZ9_9GAST</name>
<keyword evidence="1" id="KW-0812">Transmembrane</keyword>
<keyword evidence="1" id="KW-1133">Transmembrane helix</keyword>
<evidence type="ECO:0000313" key="2">
    <source>
        <dbReference type="EMBL" id="GFR59925.1"/>
    </source>
</evidence>
<dbReference type="AlphaFoldDB" id="A0AAV4EGZ9"/>
<feature type="transmembrane region" description="Helical" evidence="1">
    <location>
        <begin position="6"/>
        <end position="32"/>
    </location>
</feature>
<reference evidence="2 3" key="1">
    <citation type="journal article" date="2021" name="Elife">
        <title>Chloroplast acquisition without the gene transfer in kleptoplastic sea slugs, Plakobranchus ocellatus.</title>
        <authorList>
            <person name="Maeda T."/>
            <person name="Takahashi S."/>
            <person name="Yoshida T."/>
            <person name="Shimamura S."/>
            <person name="Takaki Y."/>
            <person name="Nagai Y."/>
            <person name="Toyoda A."/>
            <person name="Suzuki Y."/>
            <person name="Arimoto A."/>
            <person name="Ishii H."/>
            <person name="Satoh N."/>
            <person name="Nishiyama T."/>
            <person name="Hasebe M."/>
            <person name="Maruyama T."/>
            <person name="Minagawa J."/>
            <person name="Obokata J."/>
            <person name="Shigenobu S."/>
        </authorList>
    </citation>
    <scope>NUCLEOTIDE SEQUENCE [LARGE SCALE GENOMIC DNA]</scope>
</reference>
<evidence type="ECO:0000256" key="1">
    <source>
        <dbReference type="SAM" id="Phobius"/>
    </source>
</evidence>